<reference evidence="4 5" key="1">
    <citation type="submission" date="2020-05" db="EMBL/GenBank/DDBJ databases">
        <title>Descriptions of Corynebacterium xxxx sp. nov., Corynebacterium yyyy sp. nov. and Corynebacterium zzzz sp. nov.</title>
        <authorList>
            <person name="Zhang G."/>
        </authorList>
    </citation>
    <scope>NUCLEOTIDE SEQUENCE [LARGE SCALE GENOMIC DNA]</scope>
    <source>
        <strain evidence="5">zg-913</strain>
    </source>
</reference>
<dbReference type="GO" id="GO:0006777">
    <property type="term" value="P:Mo-molybdopterin cofactor biosynthetic process"/>
    <property type="evidence" value="ECO:0007669"/>
    <property type="project" value="UniProtKB-KW"/>
</dbReference>
<accession>A0A7H0KAW2</accession>
<proteinExistence type="predicted"/>
<name>A0A7H0KAW2_9CORY</name>
<comment type="caution">
    <text evidence="4">The sequence shown here is derived from an EMBL/GenBank/DDBJ whole genome shotgun (WGS) entry which is preliminary data.</text>
</comment>
<evidence type="ECO:0000256" key="3">
    <source>
        <dbReference type="SAM" id="MobiDB-lite"/>
    </source>
</evidence>
<protein>
    <submittedName>
        <fullName evidence="4">Sulfurtransferase FdhD</fullName>
    </submittedName>
</protein>
<keyword evidence="5" id="KW-1185">Reference proteome</keyword>
<dbReference type="InterPro" id="IPR003786">
    <property type="entry name" value="FdhD"/>
</dbReference>
<organism evidence="4 5">
    <name type="scientific">Corynebacterium wankanglinii</name>
    <dbReference type="NCBI Taxonomy" id="2735136"/>
    <lineage>
        <taxon>Bacteria</taxon>
        <taxon>Bacillati</taxon>
        <taxon>Actinomycetota</taxon>
        <taxon>Actinomycetes</taxon>
        <taxon>Mycobacteriales</taxon>
        <taxon>Corynebacteriaceae</taxon>
        <taxon>Corynebacterium</taxon>
    </lineage>
</organism>
<evidence type="ECO:0000256" key="2">
    <source>
        <dbReference type="ARBA" id="ARBA00023150"/>
    </source>
</evidence>
<dbReference type="Gene3D" id="3.10.20.10">
    <property type="match status" value="1"/>
</dbReference>
<dbReference type="PANTHER" id="PTHR30592">
    <property type="entry name" value="FORMATE DEHYDROGENASE"/>
    <property type="match status" value="1"/>
</dbReference>
<dbReference type="Pfam" id="PF02634">
    <property type="entry name" value="FdhD-NarQ"/>
    <property type="match status" value="1"/>
</dbReference>
<feature type="region of interest" description="Disordered" evidence="3">
    <location>
        <begin position="1"/>
        <end position="24"/>
    </location>
</feature>
<sequence>MSRTKRSFAVTKVASDGTSDTRAGRVEVEEPLEIRAGGASVATLTRTPGHDIELAHGLLQAQGLIARIEDVVTARYCEGTIGGENTYNLLDIQLAQPVIPQFIDPIPGDACGISAEQRVRELASSLNVRPEFAGFEPSAIFALPALLSRHRARELSTAVAGDVGRQDLNPVNAVHKVAGHMLLDGVPSPTFPLAVDARVGFEIVRAAAAAGFSAVATTAGVTSMAVELARATNTVLIGEITAERFSVYSGA</sequence>
<dbReference type="SUPFAM" id="SSF53927">
    <property type="entry name" value="Cytidine deaminase-like"/>
    <property type="match status" value="1"/>
</dbReference>
<gene>
    <name evidence="4" type="ORF">HMA55_02300</name>
</gene>
<dbReference type="PANTHER" id="PTHR30592:SF1">
    <property type="entry name" value="SULFUR CARRIER PROTEIN FDHD"/>
    <property type="match status" value="1"/>
</dbReference>
<evidence type="ECO:0000313" key="5">
    <source>
        <dbReference type="Proteomes" id="UP000577408"/>
    </source>
</evidence>
<dbReference type="EMBL" id="JABFED010000001">
    <property type="protein sequence ID" value="MBA1836744.1"/>
    <property type="molecule type" value="Genomic_DNA"/>
</dbReference>
<keyword evidence="2" id="KW-0501">Molybdenum cofactor biosynthesis</keyword>
<evidence type="ECO:0000313" key="4">
    <source>
        <dbReference type="EMBL" id="MBA1836744.1"/>
    </source>
</evidence>
<dbReference type="GO" id="GO:0016783">
    <property type="term" value="F:sulfurtransferase activity"/>
    <property type="evidence" value="ECO:0007669"/>
    <property type="project" value="InterPro"/>
</dbReference>
<dbReference type="Proteomes" id="UP000577408">
    <property type="component" value="Unassembled WGS sequence"/>
</dbReference>
<keyword evidence="1" id="KW-0963">Cytoplasm</keyword>
<evidence type="ECO:0000256" key="1">
    <source>
        <dbReference type="ARBA" id="ARBA00022490"/>
    </source>
</evidence>
<dbReference type="InterPro" id="IPR016193">
    <property type="entry name" value="Cytidine_deaminase-like"/>
</dbReference>
<dbReference type="RefSeq" id="WP_181191451.1">
    <property type="nucleotide sequence ID" value="NZ_JABFED010000001.1"/>
</dbReference>
<keyword evidence="4" id="KW-0808">Transferase</keyword>
<dbReference type="AlphaFoldDB" id="A0A7H0KAW2"/>
<dbReference type="Gene3D" id="3.40.140.10">
    <property type="entry name" value="Cytidine Deaminase, domain 2"/>
    <property type="match status" value="1"/>
</dbReference>